<dbReference type="EMBL" id="JBHMAA010000003">
    <property type="protein sequence ID" value="MFB9947502.1"/>
    <property type="molecule type" value="Genomic_DNA"/>
</dbReference>
<name>A0ABV6AAD8_9HYPH</name>
<evidence type="ECO:0000313" key="1">
    <source>
        <dbReference type="EMBL" id="MFB9947502.1"/>
    </source>
</evidence>
<dbReference type="RefSeq" id="WP_377255064.1">
    <property type="nucleotide sequence ID" value="NZ_JBHMAA010000003.1"/>
</dbReference>
<sequence length="40" mass="4299">MKSLQDVLNACGNPVELLCNSRIGFYGYPVVGANVKVVTE</sequence>
<reference evidence="1 2" key="1">
    <citation type="submission" date="2024-09" db="EMBL/GenBank/DDBJ databases">
        <authorList>
            <person name="Sun Q."/>
            <person name="Mori K."/>
        </authorList>
    </citation>
    <scope>NUCLEOTIDE SEQUENCE [LARGE SCALE GENOMIC DNA]</scope>
    <source>
        <strain evidence="1 2">TBRC 4938</strain>
    </source>
</reference>
<evidence type="ECO:0000313" key="2">
    <source>
        <dbReference type="Proteomes" id="UP001589692"/>
    </source>
</evidence>
<protein>
    <submittedName>
        <fullName evidence="1">Uncharacterized protein</fullName>
    </submittedName>
</protein>
<dbReference type="Proteomes" id="UP001589692">
    <property type="component" value="Unassembled WGS sequence"/>
</dbReference>
<proteinExistence type="predicted"/>
<accession>A0ABV6AAD8</accession>
<keyword evidence="2" id="KW-1185">Reference proteome</keyword>
<gene>
    <name evidence="1" type="ORF">ACFFP0_01520</name>
</gene>
<organism evidence="1 2">
    <name type="scientific">Rhizobium puerariae</name>
    <dbReference type="NCBI Taxonomy" id="1585791"/>
    <lineage>
        <taxon>Bacteria</taxon>
        <taxon>Pseudomonadati</taxon>
        <taxon>Pseudomonadota</taxon>
        <taxon>Alphaproteobacteria</taxon>
        <taxon>Hyphomicrobiales</taxon>
        <taxon>Rhizobiaceae</taxon>
        <taxon>Rhizobium/Agrobacterium group</taxon>
        <taxon>Rhizobium</taxon>
    </lineage>
</organism>
<comment type="caution">
    <text evidence="1">The sequence shown here is derived from an EMBL/GenBank/DDBJ whole genome shotgun (WGS) entry which is preliminary data.</text>
</comment>